<dbReference type="AlphaFoldDB" id="A0A150SWB1"/>
<dbReference type="PANTHER" id="PTHR42811">
    <property type="entry name" value="SERINE ACETYLTRANSFERASE"/>
    <property type="match status" value="1"/>
</dbReference>
<dbReference type="SUPFAM" id="SSF51161">
    <property type="entry name" value="Trimeric LpxA-like enzymes"/>
    <property type="match status" value="1"/>
</dbReference>
<protein>
    <submittedName>
        <fullName evidence="4">Serine acetyltransferase</fullName>
    </submittedName>
</protein>
<keyword evidence="3" id="KW-0012">Acyltransferase</keyword>
<proteinExistence type="predicted"/>
<dbReference type="GO" id="GO:0009001">
    <property type="term" value="F:serine O-acetyltransferase activity"/>
    <property type="evidence" value="ECO:0007669"/>
    <property type="project" value="InterPro"/>
</dbReference>
<evidence type="ECO:0000313" key="5">
    <source>
        <dbReference type="Proteomes" id="UP000075515"/>
    </source>
</evidence>
<name>A0A150SWB1_SORCE</name>
<gene>
    <name evidence="4" type="ORF">BE18_39515</name>
</gene>
<sequence>MNAIHLYNVAHWFHAKHIPVVPKLLYWTTFLVYNSSIPPSAEIGAGTRFGYGGMGVVIHAQARIGRNVVIAQQVTIGGRQGQTGVPVIEDDVYLGAGAKILGPIRVGRGAVVGANAVVVKDVPAGATVGGVPARILKQASEGADG</sequence>
<dbReference type="PIRSF" id="PIRSF000441">
    <property type="entry name" value="CysE"/>
    <property type="match status" value="1"/>
</dbReference>
<evidence type="ECO:0000313" key="4">
    <source>
        <dbReference type="EMBL" id="KYF92624.1"/>
    </source>
</evidence>
<keyword evidence="2" id="KW-0677">Repeat</keyword>
<dbReference type="InterPro" id="IPR018357">
    <property type="entry name" value="Hexapep_transf_CS"/>
</dbReference>
<evidence type="ECO:0000256" key="3">
    <source>
        <dbReference type="ARBA" id="ARBA00023315"/>
    </source>
</evidence>
<evidence type="ECO:0000256" key="1">
    <source>
        <dbReference type="ARBA" id="ARBA00022679"/>
    </source>
</evidence>
<comment type="caution">
    <text evidence="4">The sequence shown here is derived from an EMBL/GenBank/DDBJ whole genome shotgun (WGS) entry which is preliminary data.</text>
</comment>
<evidence type="ECO:0000256" key="2">
    <source>
        <dbReference type="ARBA" id="ARBA00022737"/>
    </source>
</evidence>
<dbReference type="Proteomes" id="UP000075515">
    <property type="component" value="Unassembled WGS sequence"/>
</dbReference>
<organism evidence="4 5">
    <name type="scientific">Sorangium cellulosum</name>
    <name type="common">Polyangium cellulosum</name>
    <dbReference type="NCBI Taxonomy" id="56"/>
    <lineage>
        <taxon>Bacteria</taxon>
        <taxon>Pseudomonadati</taxon>
        <taxon>Myxococcota</taxon>
        <taxon>Polyangia</taxon>
        <taxon>Polyangiales</taxon>
        <taxon>Polyangiaceae</taxon>
        <taxon>Sorangium</taxon>
    </lineage>
</organism>
<dbReference type="Pfam" id="PF00132">
    <property type="entry name" value="Hexapep"/>
    <property type="match status" value="1"/>
</dbReference>
<dbReference type="InterPro" id="IPR001451">
    <property type="entry name" value="Hexapep"/>
</dbReference>
<dbReference type="GO" id="GO:0005737">
    <property type="term" value="C:cytoplasm"/>
    <property type="evidence" value="ECO:0007669"/>
    <property type="project" value="InterPro"/>
</dbReference>
<accession>A0A150SWB1</accession>
<dbReference type="InterPro" id="IPR011004">
    <property type="entry name" value="Trimer_LpxA-like_sf"/>
</dbReference>
<keyword evidence="1 4" id="KW-0808">Transferase</keyword>
<reference evidence="4 5" key="1">
    <citation type="submission" date="2014-02" db="EMBL/GenBank/DDBJ databases">
        <title>The small core and large imbalanced accessory genome model reveals a collaborative survival strategy of Sorangium cellulosum strains in nature.</title>
        <authorList>
            <person name="Han K."/>
            <person name="Peng R."/>
            <person name="Blom J."/>
            <person name="Li Y.-Z."/>
        </authorList>
    </citation>
    <scope>NUCLEOTIDE SEQUENCE [LARGE SCALE GENOMIC DNA]</scope>
    <source>
        <strain evidence="4 5">So0149</strain>
    </source>
</reference>
<dbReference type="InterPro" id="IPR005881">
    <property type="entry name" value="Ser_O-AcTrfase"/>
</dbReference>
<dbReference type="Gene3D" id="2.160.10.10">
    <property type="entry name" value="Hexapeptide repeat proteins"/>
    <property type="match status" value="1"/>
</dbReference>
<dbReference type="PROSITE" id="PS00101">
    <property type="entry name" value="HEXAPEP_TRANSFERASES"/>
    <property type="match status" value="1"/>
</dbReference>
<dbReference type="GO" id="GO:0006535">
    <property type="term" value="P:cysteine biosynthetic process from serine"/>
    <property type="evidence" value="ECO:0007669"/>
    <property type="project" value="InterPro"/>
</dbReference>
<dbReference type="EMBL" id="JEMC01001912">
    <property type="protein sequence ID" value="KYF92624.1"/>
    <property type="molecule type" value="Genomic_DNA"/>
</dbReference>